<evidence type="ECO:0000313" key="10">
    <source>
        <dbReference type="EMBL" id="GLQ10397.1"/>
    </source>
</evidence>
<comment type="subcellular location">
    <subcellularLocation>
        <location evidence="1">Periplasm</location>
    </subcellularLocation>
</comment>
<dbReference type="InterPro" id="IPR006059">
    <property type="entry name" value="SBP"/>
</dbReference>
<keyword evidence="7" id="KW-0564">Palmitate</keyword>
<comment type="similarity">
    <text evidence="2">Belongs to the bacterial solute-binding protein 1 family.</text>
</comment>
<name>A0ABQ5UE85_9HYPH</name>
<evidence type="ECO:0000256" key="6">
    <source>
        <dbReference type="ARBA" id="ARBA00023136"/>
    </source>
</evidence>
<feature type="signal peptide" evidence="9">
    <location>
        <begin position="1"/>
        <end position="29"/>
    </location>
</feature>
<keyword evidence="4 9" id="KW-0732">Signal</keyword>
<evidence type="ECO:0000256" key="3">
    <source>
        <dbReference type="ARBA" id="ARBA00022475"/>
    </source>
</evidence>
<dbReference type="PANTHER" id="PTHR43649:SF33">
    <property type="entry name" value="POLYGALACTURONAN_RHAMNOGALACTURONAN-BINDING PROTEIN YTCQ"/>
    <property type="match status" value="1"/>
</dbReference>
<dbReference type="Gene3D" id="3.40.190.10">
    <property type="entry name" value="Periplasmic binding protein-like II"/>
    <property type="match status" value="3"/>
</dbReference>
<dbReference type="Proteomes" id="UP001161406">
    <property type="component" value="Unassembled WGS sequence"/>
</dbReference>
<gene>
    <name evidence="10" type="ORF">GCM10007913_23290</name>
</gene>
<comment type="caution">
    <text evidence="10">The sequence shown here is derived from an EMBL/GenBank/DDBJ whole genome shotgun (WGS) entry which is preliminary data.</text>
</comment>
<keyword evidence="8" id="KW-0449">Lipoprotein</keyword>
<dbReference type="Pfam" id="PF01547">
    <property type="entry name" value="SBP_bac_1"/>
    <property type="match status" value="1"/>
</dbReference>
<keyword evidence="6" id="KW-0472">Membrane</keyword>
<dbReference type="PANTHER" id="PTHR43649">
    <property type="entry name" value="ARABINOSE-BINDING PROTEIN-RELATED"/>
    <property type="match status" value="1"/>
</dbReference>
<dbReference type="InterPro" id="IPR050490">
    <property type="entry name" value="Bact_solute-bd_prot1"/>
</dbReference>
<keyword evidence="11" id="KW-1185">Reference proteome</keyword>
<sequence length="433" mass="46523">MSIPTGARAARNLLAASFATLLLVAPAISQDKVELTYWNWAPHIDEVVAIWNEQNPDIHVTVSRAAAAGEIVQKLSAAHTAGNPPDVTNVTYQDLPALVVNGLVADMTAEMAPNKGQIAPVAWNLVTFGDTTWATPQGTSPMMLFYRKDLLAELGIEPPKTWEAFAEAAKAVRAADSTKYLTHFASSDPGTFAALTHQVGAQWWALNGDQWTVDINSEPAKQVAQYWQDLVAEDAVASMQTFSPEWGAAIANGTLLGFISAVWAPPLIENLAPDTKGQWGVVPLPRWSEGTGAELAGGVTGGSATAVSALSKHPEEAKKFAIWITNNEEALSAYVRLMNIWPARLEARKLPQLQEAPTFIPDAANFYQMAAEIDADTPSISWGPNVSMAFDVYRNAMGDAVQNKSGFAEVLDAVQKAAFDDMTNQGYTVAEGQ</sequence>
<dbReference type="SUPFAM" id="SSF53850">
    <property type="entry name" value="Periplasmic binding protein-like II"/>
    <property type="match status" value="1"/>
</dbReference>
<organism evidence="10 11">
    <name type="scientific">Devosia yakushimensis</name>
    <dbReference type="NCBI Taxonomy" id="470028"/>
    <lineage>
        <taxon>Bacteria</taxon>
        <taxon>Pseudomonadati</taxon>
        <taxon>Pseudomonadota</taxon>
        <taxon>Alphaproteobacteria</taxon>
        <taxon>Hyphomicrobiales</taxon>
        <taxon>Devosiaceae</taxon>
        <taxon>Devosia</taxon>
    </lineage>
</organism>
<reference evidence="10" key="2">
    <citation type="submission" date="2023-01" db="EMBL/GenBank/DDBJ databases">
        <title>Draft genome sequence of Devosia yakushimensis strain NBRC 103855.</title>
        <authorList>
            <person name="Sun Q."/>
            <person name="Mori K."/>
        </authorList>
    </citation>
    <scope>NUCLEOTIDE SEQUENCE</scope>
    <source>
        <strain evidence="10">NBRC 103855</strain>
    </source>
</reference>
<protein>
    <submittedName>
        <fullName evidence="10">Sugar ABC transporter substrate-binding protein</fullName>
    </submittedName>
</protein>
<keyword evidence="5" id="KW-0574">Periplasm</keyword>
<dbReference type="EMBL" id="BSNG01000001">
    <property type="protein sequence ID" value="GLQ10397.1"/>
    <property type="molecule type" value="Genomic_DNA"/>
</dbReference>
<evidence type="ECO:0000256" key="4">
    <source>
        <dbReference type="ARBA" id="ARBA00022729"/>
    </source>
</evidence>
<evidence type="ECO:0000256" key="5">
    <source>
        <dbReference type="ARBA" id="ARBA00022764"/>
    </source>
</evidence>
<dbReference type="RefSeq" id="WP_284390985.1">
    <property type="nucleotide sequence ID" value="NZ_BSNG01000001.1"/>
</dbReference>
<accession>A0ABQ5UE85</accession>
<evidence type="ECO:0000256" key="2">
    <source>
        <dbReference type="ARBA" id="ARBA00008520"/>
    </source>
</evidence>
<proteinExistence type="inferred from homology"/>
<evidence type="ECO:0000256" key="1">
    <source>
        <dbReference type="ARBA" id="ARBA00004418"/>
    </source>
</evidence>
<evidence type="ECO:0000256" key="8">
    <source>
        <dbReference type="ARBA" id="ARBA00023288"/>
    </source>
</evidence>
<feature type="chain" id="PRO_5046853786" evidence="9">
    <location>
        <begin position="30"/>
        <end position="433"/>
    </location>
</feature>
<evidence type="ECO:0000256" key="9">
    <source>
        <dbReference type="SAM" id="SignalP"/>
    </source>
</evidence>
<evidence type="ECO:0000313" key="11">
    <source>
        <dbReference type="Proteomes" id="UP001161406"/>
    </source>
</evidence>
<evidence type="ECO:0000256" key="7">
    <source>
        <dbReference type="ARBA" id="ARBA00023139"/>
    </source>
</evidence>
<keyword evidence="3" id="KW-1003">Cell membrane</keyword>
<reference evidence="10" key="1">
    <citation type="journal article" date="2014" name="Int. J. Syst. Evol. Microbiol.">
        <title>Complete genome of a new Firmicutes species belonging to the dominant human colonic microbiota ('Ruminococcus bicirculans') reveals two chromosomes and a selective capacity to utilize plant glucans.</title>
        <authorList>
            <consortium name="NISC Comparative Sequencing Program"/>
            <person name="Wegmann U."/>
            <person name="Louis P."/>
            <person name="Goesmann A."/>
            <person name="Henrissat B."/>
            <person name="Duncan S.H."/>
            <person name="Flint H.J."/>
        </authorList>
    </citation>
    <scope>NUCLEOTIDE SEQUENCE</scope>
    <source>
        <strain evidence="10">NBRC 103855</strain>
    </source>
</reference>